<dbReference type="AlphaFoldDB" id="A0A2P8E504"/>
<evidence type="ECO:0000313" key="5">
    <source>
        <dbReference type="EMBL" id="PSL04545.1"/>
    </source>
</evidence>
<protein>
    <submittedName>
        <fullName evidence="5">LacI family transcriptional regulator</fullName>
    </submittedName>
</protein>
<dbReference type="CDD" id="cd01392">
    <property type="entry name" value="HTH_LacI"/>
    <property type="match status" value="1"/>
</dbReference>
<dbReference type="SMART" id="SM00354">
    <property type="entry name" value="HTH_LACI"/>
    <property type="match status" value="1"/>
</dbReference>
<reference evidence="5 6" key="1">
    <citation type="submission" date="2018-03" db="EMBL/GenBank/DDBJ databases">
        <title>Genomic Encyclopedia of Archaeal and Bacterial Type Strains, Phase II (KMG-II): from individual species to whole genera.</title>
        <authorList>
            <person name="Goeker M."/>
        </authorList>
    </citation>
    <scope>NUCLEOTIDE SEQUENCE [LARGE SCALE GENOMIC DNA]</scope>
    <source>
        <strain evidence="5 6">DSM 45211</strain>
    </source>
</reference>
<gene>
    <name evidence="5" type="ORF">CLV30_1058</name>
</gene>
<dbReference type="InterPro" id="IPR010982">
    <property type="entry name" value="Lambda_DNA-bd_dom_sf"/>
</dbReference>
<sequence length="333" mass="35878">MPRPVGLKHVADRAGVSIGTVSNVLNRPDHVAPDTMVRVRTAMDQLGYVPNELARQLKRGGGTTLGMVVLNLVNPFFAELAHACQVAAEAAGLTVILGSSDQESEREERYISLFERQRVEGMLLALQDVPTTRLQLLHQRGMPIVVLGRSGMESGDFCLTGLDGYRAGALAAQHLVESGHRRITFLGGPTNQVSDRWSGLESYCDKLGEVQVDRLNTLDQTILEGRRAGSEIAARPPSERPDAVFAANDQLAIGLQQSVLELGLRVPGDIAVMGCDDIAQAQTSSVPLTTIRQPVSAIAAEAIRLVRAEREPGHVHSTSLLAPELVVRHSTVQ</sequence>
<dbReference type="Gene3D" id="1.10.260.40">
    <property type="entry name" value="lambda repressor-like DNA-binding domains"/>
    <property type="match status" value="1"/>
</dbReference>
<evidence type="ECO:0000313" key="6">
    <source>
        <dbReference type="Proteomes" id="UP000243528"/>
    </source>
</evidence>
<dbReference type="GO" id="GO:0000976">
    <property type="term" value="F:transcription cis-regulatory region binding"/>
    <property type="evidence" value="ECO:0007669"/>
    <property type="project" value="TreeGrafter"/>
</dbReference>
<keyword evidence="3" id="KW-0804">Transcription</keyword>
<dbReference type="SUPFAM" id="SSF47413">
    <property type="entry name" value="lambda repressor-like DNA-binding domains"/>
    <property type="match status" value="1"/>
</dbReference>
<dbReference type="Pfam" id="PF13377">
    <property type="entry name" value="Peripla_BP_3"/>
    <property type="match status" value="1"/>
</dbReference>
<dbReference type="SUPFAM" id="SSF53822">
    <property type="entry name" value="Periplasmic binding protein-like I"/>
    <property type="match status" value="1"/>
</dbReference>
<dbReference type="PANTHER" id="PTHR30146:SF109">
    <property type="entry name" value="HTH-TYPE TRANSCRIPTIONAL REGULATOR GALS"/>
    <property type="match status" value="1"/>
</dbReference>
<keyword evidence="1" id="KW-0805">Transcription regulation</keyword>
<dbReference type="InterPro" id="IPR000843">
    <property type="entry name" value="HTH_LacI"/>
</dbReference>
<dbReference type="Pfam" id="PF00356">
    <property type="entry name" value="LacI"/>
    <property type="match status" value="1"/>
</dbReference>
<evidence type="ECO:0000256" key="1">
    <source>
        <dbReference type="ARBA" id="ARBA00023015"/>
    </source>
</evidence>
<dbReference type="OrthoDB" id="37081at2"/>
<organism evidence="5 6">
    <name type="scientific">Haloactinopolyspora alba</name>
    <dbReference type="NCBI Taxonomy" id="648780"/>
    <lineage>
        <taxon>Bacteria</taxon>
        <taxon>Bacillati</taxon>
        <taxon>Actinomycetota</taxon>
        <taxon>Actinomycetes</taxon>
        <taxon>Jiangellales</taxon>
        <taxon>Jiangellaceae</taxon>
        <taxon>Haloactinopolyspora</taxon>
    </lineage>
</organism>
<evidence type="ECO:0000256" key="3">
    <source>
        <dbReference type="ARBA" id="ARBA00023163"/>
    </source>
</evidence>
<accession>A0A2P8E504</accession>
<dbReference type="PANTHER" id="PTHR30146">
    <property type="entry name" value="LACI-RELATED TRANSCRIPTIONAL REPRESSOR"/>
    <property type="match status" value="1"/>
</dbReference>
<evidence type="ECO:0000259" key="4">
    <source>
        <dbReference type="PROSITE" id="PS50932"/>
    </source>
</evidence>
<dbReference type="InterPro" id="IPR046335">
    <property type="entry name" value="LacI/GalR-like_sensor"/>
</dbReference>
<keyword evidence="2" id="KW-0238">DNA-binding</keyword>
<evidence type="ECO:0000256" key="2">
    <source>
        <dbReference type="ARBA" id="ARBA00023125"/>
    </source>
</evidence>
<keyword evidence="6" id="KW-1185">Reference proteome</keyword>
<dbReference type="Proteomes" id="UP000243528">
    <property type="component" value="Unassembled WGS sequence"/>
</dbReference>
<proteinExistence type="predicted"/>
<comment type="caution">
    <text evidence="5">The sequence shown here is derived from an EMBL/GenBank/DDBJ whole genome shotgun (WGS) entry which is preliminary data.</text>
</comment>
<dbReference type="Gene3D" id="3.40.50.2300">
    <property type="match status" value="2"/>
</dbReference>
<feature type="domain" description="HTH lacI-type" evidence="4">
    <location>
        <begin position="5"/>
        <end position="59"/>
    </location>
</feature>
<dbReference type="InterPro" id="IPR028082">
    <property type="entry name" value="Peripla_BP_I"/>
</dbReference>
<dbReference type="EMBL" id="PYGE01000005">
    <property type="protein sequence ID" value="PSL04545.1"/>
    <property type="molecule type" value="Genomic_DNA"/>
</dbReference>
<dbReference type="GO" id="GO:0003700">
    <property type="term" value="F:DNA-binding transcription factor activity"/>
    <property type="evidence" value="ECO:0007669"/>
    <property type="project" value="TreeGrafter"/>
</dbReference>
<dbReference type="PROSITE" id="PS50932">
    <property type="entry name" value="HTH_LACI_2"/>
    <property type="match status" value="1"/>
</dbReference>
<name>A0A2P8E504_9ACTN</name>